<comment type="caution">
    <text evidence="6">The sequence shown here is derived from an EMBL/GenBank/DDBJ whole genome shotgun (WGS) entry which is preliminary data.</text>
</comment>
<keyword evidence="2" id="KW-0456">Lyase</keyword>
<dbReference type="InterPro" id="IPR013024">
    <property type="entry name" value="GGCT-like"/>
</dbReference>
<dbReference type="InterPro" id="IPR017939">
    <property type="entry name" value="G-Glutamylcylcotransferase"/>
</dbReference>
<dbReference type="InterPro" id="IPR036568">
    <property type="entry name" value="GGCT-like_sf"/>
</dbReference>
<dbReference type="PANTHER" id="PTHR12935:SF0">
    <property type="entry name" value="GAMMA-GLUTAMYLCYCLOTRANSFERASE"/>
    <property type="match status" value="1"/>
</dbReference>
<dbReference type="PANTHER" id="PTHR12935">
    <property type="entry name" value="GAMMA-GLUTAMYLCYCLOTRANSFERASE"/>
    <property type="match status" value="1"/>
</dbReference>
<accession>A0A9P6JU59</accession>
<organism evidence="6 7">
    <name type="scientific">Crepidotus variabilis</name>
    <dbReference type="NCBI Taxonomy" id="179855"/>
    <lineage>
        <taxon>Eukaryota</taxon>
        <taxon>Fungi</taxon>
        <taxon>Dikarya</taxon>
        <taxon>Basidiomycota</taxon>
        <taxon>Agaricomycotina</taxon>
        <taxon>Agaricomycetes</taxon>
        <taxon>Agaricomycetidae</taxon>
        <taxon>Agaricales</taxon>
        <taxon>Agaricineae</taxon>
        <taxon>Crepidotaceae</taxon>
        <taxon>Crepidotus</taxon>
    </lineage>
</organism>
<evidence type="ECO:0000256" key="4">
    <source>
        <dbReference type="PIRSR" id="PIRSR617939-2"/>
    </source>
</evidence>
<feature type="active site" description="Proton acceptor" evidence="3">
    <location>
        <position position="247"/>
    </location>
</feature>
<dbReference type="EC" id="4.3.2.9" evidence="1"/>
<dbReference type="Gene3D" id="3.10.490.10">
    <property type="entry name" value="Gamma-glutamyl cyclotransferase-like"/>
    <property type="match status" value="2"/>
</dbReference>
<name>A0A9P6JU59_9AGAR</name>
<evidence type="ECO:0000256" key="3">
    <source>
        <dbReference type="PIRSR" id="PIRSR617939-1"/>
    </source>
</evidence>
<feature type="binding site" evidence="4">
    <location>
        <position position="292"/>
    </location>
    <ligand>
        <name>substrate</name>
    </ligand>
</feature>
<evidence type="ECO:0000313" key="6">
    <source>
        <dbReference type="EMBL" id="KAF9532190.1"/>
    </source>
</evidence>
<dbReference type="AlphaFoldDB" id="A0A9P6JU59"/>
<sequence length="338" mass="38478">MAEKGVYFAYDSNMWFDQMHRRCSDAKVLGVGKLHGWKWIVSNSGYANIIPSPHDVVHGVLYELEAHDEAGLDYWEGQKSTKTEVQVDVMKYKDSLSQDLVTIFTYVDANNVQEGTSKEEHTGRMSKAIADAIREGIPAGYFDIHIRKFIPENWKQQQTLGTSKDQPGPATLGNNTVYFGYGSNIWLDQMKRRCPNNKFMGVGKLDKWKWIINTRGYANIIPAVPDLVYGFVFELTPEDEKELDTYEGSGYQKEYHSIDLVEAKDTYSAGTRTALIYIDTERLKEGISKKEYVYRINMAIKDGLEQGIPKDYIDRYLRPFIPPLPGDNSSTTPVLAPK</sequence>
<gene>
    <name evidence="6" type="ORF">CPB83DRAFT_847384</name>
</gene>
<evidence type="ECO:0000313" key="7">
    <source>
        <dbReference type="Proteomes" id="UP000807306"/>
    </source>
</evidence>
<dbReference type="EMBL" id="MU157832">
    <property type="protein sequence ID" value="KAF9532190.1"/>
    <property type="molecule type" value="Genomic_DNA"/>
</dbReference>
<dbReference type="CDD" id="cd06661">
    <property type="entry name" value="GGCT_like"/>
    <property type="match status" value="2"/>
</dbReference>
<proteinExistence type="predicted"/>
<dbReference type="GO" id="GO:0003839">
    <property type="term" value="F:gamma-glutamylcyclotransferase activity"/>
    <property type="evidence" value="ECO:0007669"/>
    <property type="project" value="UniProtKB-EC"/>
</dbReference>
<dbReference type="Proteomes" id="UP000807306">
    <property type="component" value="Unassembled WGS sequence"/>
</dbReference>
<feature type="domain" description="Gamma-glutamylcyclotransferase AIG2-like" evidence="5">
    <location>
        <begin position="7"/>
        <end position="110"/>
    </location>
</feature>
<evidence type="ECO:0000259" key="5">
    <source>
        <dbReference type="Pfam" id="PF06094"/>
    </source>
</evidence>
<evidence type="ECO:0000256" key="2">
    <source>
        <dbReference type="ARBA" id="ARBA00023239"/>
    </source>
</evidence>
<feature type="domain" description="Gamma-glutamylcyclotransferase AIG2-like" evidence="5">
    <location>
        <begin position="178"/>
        <end position="279"/>
    </location>
</feature>
<dbReference type="OrthoDB" id="2924818at2759"/>
<protein>
    <recommendedName>
        <fullName evidence="1">gamma-glutamylcyclotransferase</fullName>
        <ecNumber evidence="1">4.3.2.9</ecNumber>
    </recommendedName>
</protein>
<dbReference type="Pfam" id="PF06094">
    <property type="entry name" value="GGACT"/>
    <property type="match status" value="2"/>
</dbReference>
<dbReference type="SUPFAM" id="SSF110857">
    <property type="entry name" value="Gamma-glutamyl cyclotransferase-like"/>
    <property type="match status" value="2"/>
</dbReference>
<dbReference type="InterPro" id="IPR009288">
    <property type="entry name" value="AIG2-like_dom"/>
</dbReference>
<keyword evidence="7" id="KW-1185">Reference proteome</keyword>
<feature type="binding site" evidence="4">
    <location>
        <begin position="178"/>
        <end position="183"/>
    </location>
    <ligand>
        <name>substrate</name>
    </ligand>
</feature>
<reference evidence="6" key="1">
    <citation type="submission" date="2020-11" db="EMBL/GenBank/DDBJ databases">
        <authorList>
            <consortium name="DOE Joint Genome Institute"/>
            <person name="Ahrendt S."/>
            <person name="Riley R."/>
            <person name="Andreopoulos W."/>
            <person name="Labutti K."/>
            <person name="Pangilinan J."/>
            <person name="Ruiz-Duenas F.J."/>
            <person name="Barrasa J.M."/>
            <person name="Sanchez-Garcia M."/>
            <person name="Camarero S."/>
            <person name="Miyauchi S."/>
            <person name="Serrano A."/>
            <person name="Linde D."/>
            <person name="Babiker R."/>
            <person name="Drula E."/>
            <person name="Ayuso-Fernandez I."/>
            <person name="Pacheco R."/>
            <person name="Padilla G."/>
            <person name="Ferreira P."/>
            <person name="Barriuso J."/>
            <person name="Kellner H."/>
            <person name="Castanera R."/>
            <person name="Alfaro M."/>
            <person name="Ramirez L."/>
            <person name="Pisabarro A.G."/>
            <person name="Kuo A."/>
            <person name="Tritt A."/>
            <person name="Lipzen A."/>
            <person name="He G."/>
            <person name="Yan M."/>
            <person name="Ng V."/>
            <person name="Cullen D."/>
            <person name="Martin F."/>
            <person name="Rosso M.-N."/>
            <person name="Henrissat B."/>
            <person name="Hibbett D."/>
            <person name="Martinez A.T."/>
            <person name="Grigoriev I.V."/>
        </authorList>
    </citation>
    <scope>NUCLEOTIDE SEQUENCE</scope>
    <source>
        <strain evidence="6">CBS 506.95</strain>
    </source>
</reference>
<evidence type="ECO:0000256" key="1">
    <source>
        <dbReference type="ARBA" id="ARBA00012346"/>
    </source>
</evidence>